<dbReference type="InterPro" id="IPR009057">
    <property type="entry name" value="Homeodomain-like_sf"/>
</dbReference>
<evidence type="ECO:0000256" key="4">
    <source>
        <dbReference type="PROSITE-ProRule" id="PRU00335"/>
    </source>
</evidence>
<dbReference type="RefSeq" id="WP_146353031.1">
    <property type="nucleotide sequence ID" value="NZ_VOBR01000009.1"/>
</dbReference>
<evidence type="ECO:0000256" key="1">
    <source>
        <dbReference type="ARBA" id="ARBA00023015"/>
    </source>
</evidence>
<evidence type="ECO:0000313" key="7">
    <source>
        <dbReference type="Proteomes" id="UP000316639"/>
    </source>
</evidence>
<dbReference type="AlphaFoldDB" id="A0A563EUU7"/>
<keyword evidence="7" id="KW-1185">Reference proteome</keyword>
<dbReference type="GO" id="GO:0000976">
    <property type="term" value="F:transcription cis-regulatory region binding"/>
    <property type="evidence" value="ECO:0007669"/>
    <property type="project" value="TreeGrafter"/>
</dbReference>
<evidence type="ECO:0000313" key="6">
    <source>
        <dbReference type="EMBL" id="TWP51318.1"/>
    </source>
</evidence>
<dbReference type="PANTHER" id="PTHR30055">
    <property type="entry name" value="HTH-TYPE TRANSCRIPTIONAL REGULATOR RUTR"/>
    <property type="match status" value="1"/>
</dbReference>
<accession>A0A563EUU7</accession>
<dbReference type="Pfam" id="PF00440">
    <property type="entry name" value="TetR_N"/>
    <property type="match status" value="1"/>
</dbReference>
<dbReference type="SUPFAM" id="SSF46689">
    <property type="entry name" value="Homeodomain-like"/>
    <property type="match status" value="1"/>
</dbReference>
<dbReference type="InterPro" id="IPR050109">
    <property type="entry name" value="HTH-type_TetR-like_transc_reg"/>
</dbReference>
<dbReference type="Gene3D" id="1.10.357.10">
    <property type="entry name" value="Tetracycline Repressor, domain 2"/>
    <property type="match status" value="1"/>
</dbReference>
<evidence type="ECO:0000259" key="5">
    <source>
        <dbReference type="PROSITE" id="PS50977"/>
    </source>
</evidence>
<evidence type="ECO:0000256" key="3">
    <source>
        <dbReference type="ARBA" id="ARBA00023163"/>
    </source>
</evidence>
<dbReference type="PANTHER" id="PTHR30055:SF234">
    <property type="entry name" value="HTH-TYPE TRANSCRIPTIONAL REGULATOR BETI"/>
    <property type="match status" value="1"/>
</dbReference>
<proteinExistence type="predicted"/>
<protein>
    <submittedName>
        <fullName evidence="6">TetR/AcrR family transcriptional regulator</fullName>
    </submittedName>
</protein>
<keyword evidence="2 4" id="KW-0238">DNA-binding</keyword>
<keyword evidence="1" id="KW-0805">Transcription regulation</keyword>
<dbReference type="PROSITE" id="PS50977">
    <property type="entry name" value="HTH_TETR_2"/>
    <property type="match status" value="1"/>
</dbReference>
<feature type="domain" description="HTH tetR-type" evidence="5">
    <location>
        <begin position="16"/>
        <end position="75"/>
    </location>
</feature>
<dbReference type="Proteomes" id="UP000316639">
    <property type="component" value="Unassembled WGS sequence"/>
</dbReference>
<dbReference type="EMBL" id="VOBR01000009">
    <property type="protein sequence ID" value="TWP51318.1"/>
    <property type="molecule type" value="Genomic_DNA"/>
</dbReference>
<name>A0A563EUU7_9PSEU</name>
<keyword evidence="3" id="KW-0804">Transcription</keyword>
<evidence type="ECO:0000256" key="2">
    <source>
        <dbReference type="ARBA" id="ARBA00023125"/>
    </source>
</evidence>
<comment type="caution">
    <text evidence="6">The sequence shown here is derived from an EMBL/GenBank/DDBJ whole genome shotgun (WGS) entry which is preliminary data.</text>
</comment>
<dbReference type="InterPro" id="IPR001647">
    <property type="entry name" value="HTH_TetR"/>
</dbReference>
<organism evidence="6 7">
    <name type="scientific">Lentzea tibetensis</name>
    <dbReference type="NCBI Taxonomy" id="2591470"/>
    <lineage>
        <taxon>Bacteria</taxon>
        <taxon>Bacillati</taxon>
        <taxon>Actinomycetota</taxon>
        <taxon>Actinomycetes</taxon>
        <taxon>Pseudonocardiales</taxon>
        <taxon>Pseudonocardiaceae</taxon>
        <taxon>Lentzea</taxon>
    </lineage>
</organism>
<feature type="DNA-binding region" description="H-T-H motif" evidence="4">
    <location>
        <begin position="38"/>
        <end position="57"/>
    </location>
</feature>
<dbReference type="GO" id="GO:0003700">
    <property type="term" value="F:DNA-binding transcription factor activity"/>
    <property type="evidence" value="ECO:0007669"/>
    <property type="project" value="TreeGrafter"/>
</dbReference>
<gene>
    <name evidence="6" type="ORF">FKR81_17065</name>
</gene>
<sequence>MSEEPRRRRAPAMSADDRRKAIVHAALPLVIKDGANVTTSQIATAAGIAEGTVFRVFKDKSELLASCITEALKSDEEVERIAAISRELCLVDRLTESIDAVTGYLDRMWGVMSALRDTGYQPPAHKPGEHKGPPLEMRRISQAVAELFDGEQVRVDPEHAARLLLGLVFTNRMQGKGMGETAAEPAVLVELFLHGALTRGGQDE</sequence>
<reference evidence="6 7" key="1">
    <citation type="submission" date="2019-07" db="EMBL/GenBank/DDBJ databases">
        <title>Lentzea xizangensis sp. nov., isolated from Qinghai-Tibetan Plateau Soils.</title>
        <authorList>
            <person name="Huang J."/>
        </authorList>
    </citation>
    <scope>NUCLEOTIDE SEQUENCE [LARGE SCALE GENOMIC DNA]</scope>
    <source>
        <strain evidence="6 7">FXJ1.1311</strain>
    </source>
</reference>
<dbReference type="OrthoDB" id="3539650at2"/>
<dbReference type="PRINTS" id="PR00455">
    <property type="entry name" value="HTHTETR"/>
</dbReference>